<evidence type="ECO:0000313" key="1">
    <source>
        <dbReference type="EMBL" id="CAB4556528.1"/>
    </source>
</evidence>
<protein>
    <submittedName>
        <fullName evidence="1">Unannotated protein</fullName>
    </submittedName>
</protein>
<dbReference type="AlphaFoldDB" id="A0A6J6D470"/>
<dbReference type="EMBL" id="CAEZTD010000020">
    <property type="protein sequence ID" value="CAB4556528.1"/>
    <property type="molecule type" value="Genomic_DNA"/>
</dbReference>
<dbReference type="Gene3D" id="1.25.10.10">
    <property type="entry name" value="Leucine-rich Repeat Variant"/>
    <property type="match status" value="1"/>
</dbReference>
<gene>
    <name evidence="1" type="ORF">UFOPK1591_00411</name>
</gene>
<accession>A0A6J6D470</accession>
<dbReference type="InterPro" id="IPR016024">
    <property type="entry name" value="ARM-type_fold"/>
</dbReference>
<organism evidence="1">
    <name type="scientific">freshwater metagenome</name>
    <dbReference type="NCBI Taxonomy" id="449393"/>
    <lineage>
        <taxon>unclassified sequences</taxon>
        <taxon>metagenomes</taxon>
        <taxon>ecological metagenomes</taxon>
    </lineage>
</organism>
<sequence>MSCIRFNTPAQERQLEQLKADPALNSEAVAAFLSPEVTDSKVARLRSMANDKNYRIRESAALHKHTPEECVWKLAKDRVESVRVCVARNESTPCDVLRLLAKDKSETVRSWVAVNFFVPADVMDELANDKSETVRKLVAWKSDLALANA</sequence>
<reference evidence="1" key="1">
    <citation type="submission" date="2020-05" db="EMBL/GenBank/DDBJ databases">
        <authorList>
            <person name="Chiriac C."/>
            <person name="Salcher M."/>
            <person name="Ghai R."/>
            <person name="Kavagutti S V."/>
        </authorList>
    </citation>
    <scope>NUCLEOTIDE SEQUENCE</scope>
</reference>
<dbReference type="InterPro" id="IPR011989">
    <property type="entry name" value="ARM-like"/>
</dbReference>
<name>A0A6J6D470_9ZZZZ</name>
<dbReference type="SUPFAM" id="SSF48371">
    <property type="entry name" value="ARM repeat"/>
    <property type="match status" value="1"/>
</dbReference>
<proteinExistence type="predicted"/>